<keyword evidence="4" id="KW-0804">Transcription</keyword>
<dbReference type="PANTHER" id="PTHR13044:SF14">
    <property type="entry name" value="CRYPTOCEPHAL, ISOFORM A"/>
    <property type="match status" value="1"/>
</dbReference>
<evidence type="ECO:0000313" key="9">
    <source>
        <dbReference type="Proteomes" id="UP001479436"/>
    </source>
</evidence>
<feature type="compositionally biased region" description="Pro residues" evidence="6">
    <location>
        <begin position="44"/>
        <end position="54"/>
    </location>
</feature>
<evidence type="ECO:0000256" key="4">
    <source>
        <dbReference type="ARBA" id="ARBA00023163"/>
    </source>
</evidence>
<comment type="caution">
    <text evidence="8">The sequence shown here is derived from an EMBL/GenBank/DDBJ whole genome shotgun (WGS) entry which is preliminary data.</text>
</comment>
<comment type="subcellular location">
    <subcellularLocation>
        <location evidence="1">Nucleus</location>
    </subcellularLocation>
</comment>
<gene>
    <name evidence="8" type="ORF">K7432_006445</name>
</gene>
<evidence type="ECO:0000256" key="1">
    <source>
        <dbReference type="ARBA" id="ARBA00004123"/>
    </source>
</evidence>
<evidence type="ECO:0000256" key="6">
    <source>
        <dbReference type="SAM" id="MobiDB-lite"/>
    </source>
</evidence>
<evidence type="ECO:0000259" key="7">
    <source>
        <dbReference type="PROSITE" id="PS00036"/>
    </source>
</evidence>
<feature type="region of interest" description="Disordered" evidence="6">
    <location>
        <begin position="32"/>
        <end position="77"/>
    </location>
</feature>
<dbReference type="CDD" id="cd14705">
    <property type="entry name" value="bZIP_Zip1"/>
    <property type="match status" value="1"/>
</dbReference>
<organism evidence="8 9">
    <name type="scientific">Basidiobolus ranarum</name>
    <dbReference type="NCBI Taxonomy" id="34480"/>
    <lineage>
        <taxon>Eukaryota</taxon>
        <taxon>Fungi</taxon>
        <taxon>Fungi incertae sedis</taxon>
        <taxon>Zoopagomycota</taxon>
        <taxon>Entomophthoromycotina</taxon>
        <taxon>Basidiobolomycetes</taxon>
        <taxon>Basidiobolales</taxon>
        <taxon>Basidiobolaceae</taxon>
        <taxon>Basidiobolus</taxon>
    </lineage>
</organism>
<name>A0ABR2W1U5_9FUNG</name>
<evidence type="ECO:0000256" key="3">
    <source>
        <dbReference type="ARBA" id="ARBA00023125"/>
    </source>
</evidence>
<proteinExistence type="predicted"/>
<keyword evidence="5" id="KW-0539">Nucleus</keyword>
<dbReference type="EMBL" id="JASJQH010007160">
    <property type="protein sequence ID" value="KAK9717126.1"/>
    <property type="molecule type" value="Genomic_DNA"/>
</dbReference>
<keyword evidence="2" id="KW-0805">Transcription regulation</keyword>
<evidence type="ECO:0000256" key="2">
    <source>
        <dbReference type="ARBA" id="ARBA00023015"/>
    </source>
</evidence>
<protein>
    <recommendedName>
        <fullName evidence="7">BZIP domain-containing protein</fullName>
    </recommendedName>
</protein>
<feature type="non-terminal residue" evidence="8">
    <location>
        <position position="1"/>
    </location>
</feature>
<dbReference type="PROSITE" id="PS00036">
    <property type="entry name" value="BZIP_BASIC"/>
    <property type="match status" value="1"/>
</dbReference>
<evidence type="ECO:0000313" key="8">
    <source>
        <dbReference type="EMBL" id="KAK9717126.1"/>
    </source>
</evidence>
<feature type="region of interest" description="Disordered" evidence="6">
    <location>
        <begin position="84"/>
        <end position="103"/>
    </location>
</feature>
<keyword evidence="3" id="KW-0238">DNA-binding</keyword>
<keyword evidence="9" id="KW-1185">Reference proteome</keyword>
<reference evidence="8 9" key="1">
    <citation type="submission" date="2023-04" db="EMBL/GenBank/DDBJ databases">
        <title>Genome of Basidiobolus ranarum AG-B5.</title>
        <authorList>
            <person name="Stajich J.E."/>
            <person name="Carter-House D."/>
            <person name="Gryganskyi A."/>
        </authorList>
    </citation>
    <scope>NUCLEOTIDE SEQUENCE [LARGE SCALE GENOMIC DNA]</scope>
    <source>
        <strain evidence="8 9">AG-B5</strain>
    </source>
</reference>
<dbReference type="Proteomes" id="UP001479436">
    <property type="component" value="Unassembled WGS sequence"/>
</dbReference>
<accession>A0ABR2W1U5</accession>
<dbReference type="PANTHER" id="PTHR13044">
    <property type="entry name" value="ACTIVATING TRANSCRIPTION FACTOR ATF 4/5"/>
    <property type="match status" value="1"/>
</dbReference>
<dbReference type="Pfam" id="PF07716">
    <property type="entry name" value="bZIP_2"/>
    <property type="match status" value="1"/>
</dbReference>
<dbReference type="InterPro" id="IPR004827">
    <property type="entry name" value="bZIP"/>
</dbReference>
<sequence>YLMQPTISKASPDISGKHISILPKVTSTANSIHTTAPPRLVQPYPSPASPPPNPTGTSRYYPYPHLSSNGHSSYEEHAGKILEEKRRRNATASAKFRDRRKQREKEALEKCQLLEEKVKELEQGNPFTNQLSQLTNELNQVKAEKQSALDKVSMLENEIAWLRRLFISKGENLPSYSHTESIPSNL</sequence>
<dbReference type="Gene3D" id="1.20.5.170">
    <property type="match status" value="1"/>
</dbReference>
<feature type="domain" description="BZIP" evidence="7">
    <location>
        <begin position="85"/>
        <end position="99"/>
    </location>
</feature>
<evidence type="ECO:0000256" key="5">
    <source>
        <dbReference type="ARBA" id="ARBA00023242"/>
    </source>
</evidence>